<name>W0BGK1_9GAMM</name>
<accession>W0BGK1</accession>
<dbReference type="InterPro" id="IPR016155">
    <property type="entry name" value="Mopterin_synth/thiamin_S_b"/>
</dbReference>
<dbReference type="KEGG" id="lok:Loa_02020"/>
<dbReference type="PATRIC" id="fig|1268635.3.peg.2058"/>
<dbReference type="EMBL" id="CP004006">
    <property type="protein sequence ID" value="AHE67564.1"/>
    <property type="molecule type" value="Genomic_DNA"/>
</dbReference>
<dbReference type="SUPFAM" id="SSF54285">
    <property type="entry name" value="MoaD/ThiS"/>
    <property type="match status" value="1"/>
</dbReference>
<protein>
    <recommendedName>
        <fullName evidence="3">ThiS family</fullName>
    </recommendedName>
</protein>
<dbReference type="Gene3D" id="3.10.20.30">
    <property type="match status" value="1"/>
</dbReference>
<sequence length="64" mass="7241">MAEIYIHPSLIRFTNNQNKIELSVSTIDELIPTLCQMFPQLKGSILNEAGELTPYVNCYINGKI</sequence>
<dbReference type="InterPro" id="IPR012675">
    <property type="entry name" value="Beta-grasp_dom_sf"/>
</dbReference>
<evidence type="ECO:0000313" key="2">
    <source>
        <dbReference type="Proteomes" id="UP000018838"/>
    </source>
</evidence>
<keyword evidence="2" id="KW-1185">Reference proteome</keyword>
<reference evidence="1 2" key="1">
    <citation type="journal article" date="2013" name="Int. J. Med. Microbiol.">
        <title>Legionella oakridgensis ATCC 33761 genome sequence and phenotypic characterization reveals its replication capacity in amoebae.</title>
        <authorList>
            <person name="Brzuszkiewicz E."/>
            <person name="Schulz T."/>
            <person name="Rydzewski K."/>
            <person name="Daniel R."/>
            <person name="Gillmaier N."/>
            <person name="Dittmann C."/>
            <person name="Holland G."/>
            <person name="Schunder E."/>
            <person name="Lautner M."/>
            <person name="Eisenreich W."/>
            <person name="Luck C."/>
            <person name="Heuner K."/>
        </authorList>
    </citation>
    <scope>NUCLEOTIDE SEQUENCE [LARGE SCALE GENOMIC DNA]</scope>
    <source>
        <strain>OR-10</strain>
        <strain evidence="2">ATCC 33761</strain>
    </source>
</reference>
<evidence type="ECO:0008006" key="3">
    <source>
        <dbReference type="Google" id="ProtNLM"/>
    </source>
</evidence>
<evidence type="ECO:0000313" key="1">
    <source>
        <dbReference type="EMBL" id="AHE67564.1"/>
    </source>
</evidence>
<dbReference type="STRING" id="1268635.Loa_02020"/>
<dbReference type="AlphaFoldDB" id="W0BGK1"/>
<dbReference type="HOGENOM" id="CLU_114601_7_0_6"/>
<proteinExistence type="predicted"/>
<dbReference type="eggNOG" id="COG1977">
    <property type="taxonomic scope" value="Bacteria"/>
</dbReference>
<organism evidence="1 2">
    <name type="scientific">Legionella oakridgensis ATCC 33761 = DSM 21215</name>
    <dbReference type="NCBI Taxonomy" id="1268635"/>
    <lineage>
        <taxon>Bacteria</taxon>
        <taxon>Pseudomonadati</taxon>
        <taxon>Pseudomonadota</taxon>
        <taxon>Gammaproteobacteria</taxon>
        <taxon>Legionellales</taxon>
        <taxon>Legionellaceae</taxon>
        <taxon>Legionella</taxon>
    </lineage>
</organism>
<gene>
    <name evidence="1" type="ORF">Loa_02020</name>
</gene>
<dbReference type="Proteomes" id="UP000018838">
    <property type="component" value="Chromosome"/>
</dbReference>